<dbReference type="Gene3D" id="3.55.50.30">
    <property type="match status" value="1"/>
</dbReference>
<keyword evidence="2" id="KW-1133">Transmembrane helix</keyword>
<dbReference type="InterPro" id="IPR012373">
    <property type="entry name" value="Ferrdict_sens_TM"/>
</dbReference>
<gene>
    <name evidence="5" type="ORF">BST96_06505</name>
</gene>
<dbReference type="OrthoDB" id="9771237at2"/>
<sequence length="362" mass="40264">MTDYNKGEPPTAATVVDFPDAESLPDQAAKWVARLDADQPSAATKREFKHWLQQSPEHRREFEKHLALWGDMNILATMVPPARQQAQQTTRSPRRWLTPAPVAFAMGLLLVILLQFNTSPNHYRTEIGEQQQVELDDGTMVLLNTNTELRVAYTDQRRTIYLSKGEAHFEVAHNPERPFEVHAGQGKVRAVGTAFTVYLKSDDVEVVVTEGEIAILPAATATTTTTTTASKPTTLAQNQTPEPNTSAAPVTARVKAGGVATYDRHTAEHVMLEALGDEEHKLSWREGMLVFRSEPLSRVIAEVNRYTPLNIIIPDPAVRAIKVGGFFKVSEIDSVFDALEKGFDIRAEYISEDVVYLVHRAP</sequence>
<dbReference type="Pfam" id="PF16220">
    <property type="entry name" value="DUF4880"/>
    <property type="match status" value="1"/>
</dbReference>
<dbReference type="PANTHER" id="PTHR30273">
    <property type="entry name" value="PERIPLASMIC SIGNAL SENSOR AND SIGMA FACTOR ACTIVATOR FECR-RELATED"/>
    <property type="match status" value="1"/>
</dbReference>
<dbReference type="InterPro" id="IPR006860">
    <property type="entry name" value="FecR"/>
</dbReference>
<feature type="transmembrane region" description="Helical" evidence="2">
    <location>
        <begin position="96"/>
        <end position="116"/>
    </location>
</feature>
<feature type="region of interest" description="Disordered" evidence="1">
    <location>
        <begin position="224"/>
        <end position="247"/>
    </location>
</feature>
<dbReference type="Pfam" id="PF04773">
    <property type="entry name" value="FecR"/>
    <property type="match status" value="1"/>
</dbReference>
<evidence type="ECO:0000259" key="3">
    <source>
        <dbReference type="Pfam" id="PF04773"/>
    </source>
</evidence>
<keyword evidence="2" id="KW-0812">Transmembrane</keyword>
<feature type="domain" description="FecR N-terminal" evidence="4">
    <location>
        <begin position="26"/>
        <end position="64"/>
    </location>
</feature>
<evidence type="ECO:0000256" key="1">
    <source>
        <dbReference type="SAM" id="MobiDB-lite"/>
    </source>
</evidence>
<evidence type="ECO:0000313" key="6">
    <source>
        <dbReference type="Proteomes" id="UP000193450"/>
    </source>
</evidence>
<dbReference type="PANTHER" id="PTHR30273:SF2">
    <property type="entry name" value="PROTEIN FECR"/>
    <property type="match status" value="1"/>
</dbReference>
<dbReference type="EMBL" id="CP019343">
    <property type="protein sequence ID" value="ARN73794.1"/>
    <property type="molecule type" value="Genomic_DNA"/>
</dbReference>
<feature type="compositionally biased region" description="Polar residues" evidence="1">
    <location>
        <begin position="230"/>
        <end position="247"/>
    </location>
</feature>
<name>A0A1X9N9N7_9GAMM</name>
<organism evidence="5 6">
    <name type="scientific">Oceanicoccus sagamiensis</name>
    <dbReference type="NCBI Taxonomy" id="716816"/>
    <lineage>
        <taxon>Bacteria</taxon>
        <taxon>Pseudomonadati</taxon>
        <taxon>Pseudomonadota</taxon>
        <taxon>Gammaproteobacteria</taxon>
        <taxon>Cellvibrionales</taxon>
        <taxon>Spongiibacteraceae</taxon>
        <taxon>Oceanicoccus</taxon>
    </lineage>
</organism>
<dbReference type="InterPro" id="IPR032623">
    <property type="entry name" value="FecR_N"/>
</dbReference>
<protein>
    <recommendedName>
        <fullName evidence="7">FecR protein domain-containing protein</fullName>
    </recommendedName>
</protein>
<evidence type="ECO:0008006" key="7">
    <source>
        <dbReference type="Google" id="ProtNLM"/>
    </source>
</evidence>
<dbReference type="AlphaFoldDB" id="A0A1X9N9N7"/>
<proteinExistence type="predicted"/>
<feature type="domain" description="FecR protein" evidence="3">
    <location>
        <begin position="123"/>
        <end position="213"/>
    </location>
</feature>
<evidence type="ECO:0000313" key="5">
    <source>
        <dbReference type="EMBL" id="ARN73794.1"/>
    </source>
</evidence>
<dbReference type="Proteomes" id="UP000193450">
    <property type="component" value="Chromosome"/>
</dbReference>
<dbReference type="Gene3D" id="2.60.120.1440">
    <property type="match status" value="1"/>
</dbReference>
<dbReference type="KEGG" id="osg:BST96_06505"/>
<evidence type="ECO:0000259" key="4">
    <source>
        <dbReference type="Pfam" id="PF16220"/>
    </source>
</evidence>
<dbReference type="RefSeq" id="WP_085757913.1">
    <property type="nucleotide sequence ID" value="NZ_CP019343.1"/>
</dbReference>
<dbReference type="STRING" id="716816.BST96_06505"/>
<accession>A0A1X9N9N7</accession>
<dbReference type="PIRSF" id="PIRSF018266">
    <property type="entry name" value="FecR"/>
    <property type="match status" value="1"/>
</dbReference>
<keyword evidence="2" id="KW-0472">Membrane</keyword>
<keyword evidence="6" id="KW-1185">Reference proteome</keyword>
<evidence type="ECO:0000256" key="2">
    <source>
        <dbReference type="SAM" id="Phobius"/>
    </source>
</evidence>
<dbReference type="GO" id="GO:0016989">
    <property type="term" value="F:sigma factor antagonist activity"/>
    <property type="evidence" value="ECO:0007669"/>
    <property type="project" value="TreeGrafter"/>
</dbReference>
<reference evidence="5 6" key="1">
    <citation type="submission" date="2016-11" db="EMBL/GenBank/DDBJ databases">
        <title>Trade-off between light-utilization and light-protection in marine flavobacteria.</title>
        <authorList>
            <person name="Kumagai Y."/>
        </authorList>
    </citation>
    <scope>NUCLEOTIDE SEQUENCE [LARGE SCALE GENOMIC DNA]</scope>
    <source>
        <strain evidence="5 6">NBRC 107125</strain>
    </source>
</reference>